<keyword evidence="2" id="KW-0378">Hydrolase</keyword>
<evidence type="ECO:0000256" key="5">
    <source>
        <dbReference type="SAM" id="MobiDB-lite"/>
    </source>
</evidence>
<dbReference type="EMBL" id="JARBDR010000903">
    <property type="protein sequence ID" value="KAJ8304125.1"/>
    <property type="molecule type" value="Genomic_DNA"/>
</dbReference>
<evidence type="ECO:0000313" key="10">
    <source>
        <dbReference type="Proteomes" id="UP001217089"/>
    </source>
</evidence>
<dbReference type="InterPro" id="IPR032815">
    <property type="entry name" value="S8_pro-domain"/>
</dbReference>
<organism evidence="9 10">
    <name type="scientific">Tegillarca granosa</name>
    <name type="common">Malaysian cockle</name>
    <name type="synonym">Anadara granosa</name>
    <dbReference type="NCBI Taxonomy" id="220873"/>
    <lineage>
        <taxon>Eukaryota</taxon>
        <taxon>Metazoa</taxon>
        <taxon>Spiralia</taxon>
        <taxon>Lophotrochozoa</taxon>
        <taxon>Mollusca</taxon>
        <taxon>Bivalvia</taxon>
        <taxon>Autobranchia</taxon>
        <taxon>Pteriomorphia</taxon>
        <taxon>Arcoida</taxon>
        <taxon>Arcoidea</taxon>
        <taxon>Arcidae</taxon>
        <taxon>Tegillarca</taxon>
    </lineage>
</organism>
<evidence type="ECO:0000259" key="7">
    <source>
        <dbReference type="Pfam" id="PF00082"/>
    </source>
</evidence>
<dbReference type="Proteomes" id="UP001217089">
    <property type="component" value="Unassembled WGS sequence"/>
</dbReference>
<keyword evidence="6" id="KW-0732">Signal</keyword>
<feature type="domain" description="Peptidase S8/S53" evidence="7">
    <location>
        <begin position="147"/>
        <end position="195"/>
    </location>
</feature>
<evidence type="ECO:0000313" key="9">
    <source>
        <dbReference type="EMBL" id="KAJ8304125.1"/>
    </source>
</evidence>
<protein>
    <submittedName>
        <fullName evidence="9">Uncharacterized protein</fullName>
    </submittedName>
</protein>
<feature type="chain" id="PRO_5045121048" evidence="6">
    <location>
        <begin position="18"/>
        <end position="198"/>
    </location>
</feature>
<dbReference type="InterPro" id="IPR038466">
    <property type="entry name" value="S8_pro-domain_sf"/>
</dbReference>
<dbReference type="Pfam" id="PF00082">
    <property type="entry name" value="Peptidase_S8"/>
    <property type="match status" value="1"/>
</dbReference>
<dbReference type="SUPFAM" id="SSF52743">
    <property type="entry name" value="Subtilisin-like"/>
    <property type="match status" value="1"/>
</dbReference>
<dbReference type="InterPro" id="IPR023827">
    <property type="entry name" value="Peptidase_S8_Asp-AS"/>
</dbReference>
<feature type="signal peptide" evidence="6">
    <location>
        <begin position="1"/>
        <end position="17"/>
    </location>
</feature>
<dbReference type="PROSITE" id="PS51892">
    <property type="entry name" value="SUBTILASE"/>
    <property type="match status" value="1"/>
</dbReference>
<dbReference type="PROSITE" id="PS00136">
    <property type="entry name" value="SUBTILASE_ASP"/>
    <property type="match status" value="1"/>
</dbReference>
<gene>
    <name evidence="9" type="ORF">KUTeg_017708</name>
</gene>
<keyword evidence="3" id="KW-0720">Serine protease</keyword>
<name>A0ABQ9EL54_TEGGR</name>
<evidence type="ECO:0000256" key="1">
    <source>
        <dbReference type="ARBA" id="ARBA00022670"/>
    </source>
</evidence>
<feature type="region of interest" description="Disordered" evidence="5">
    <location>
        <begin position="177"/>
        <end position="198"/>
    </location>
</feature>
<evidence type="ECO:0000256" key="6">
    <source>
        <dbReference type="SAM" id="SignalP"/>
    </source>
</evidence>
<reference evidence="9 10" key="1">
    <citation type="submission" date="2022-12" db="EMBL/GenBank/DDBJ databases">
        <title>Chromosome-level genome of Tegillarca granosa.</title>
        <authorList>
            <person name="Kim J."/>
        </authorList>
    </citation>
    <scope>NUCLEOTIDE SEQUENCE [LARGE SCALE GENOMIC DNA]</scope>
    <source>
        <strain evidence="9">Teg-2019</strain>
        <tissue evidence="9">Adductor muscle</tissue>
    </source>
</reference>
<keyword evidence="1" id="KW-0645">Protease</keyword>
<dbReference type="SUPFAM" id="SSF54897">
    <property type="entry name" value="Protease propeptides/inhibitors"/>
    <property type="match status" value="1"/>
</dbReference>
<dbReference type="InterPro" id="IPR000209">
    <property type="entry name" value="Peptidase_S8/S53_dom"/>
</dbReference>
<comment type="caution">
    <text evidence="9">The sequence shown here is derived from an EMBL/GenBank/DDBJ whole genome shotgun (WGS) entry which is preliminary data.</text>
</comment>
<proteinExistence type="inferred from homology"/>
<sequence length="198" mass="23199">MSLLLLIILNEFLVIFGTHYTDKWAVKIKGGEAVARKLSEKYGFIYLGKIIPDVYHFQHKDVQKRSAHPSAKHHQLLFEDPEVLWTEQQIVKRRVSRSMNTEKREFNTLYSSPNFPNDPKWKNMWYLNGDSDYNMRIRDTWTLGYTGKGVVVTVVDDGIEINHADLKQNYDAEASYDVNDHDLDPTPRYDYSDVNRQV</sequence>
<dbReference type="Gene3D" id="3.30.70.850">
    <property type="entry name" value="Peptidase S8, pro-domain"/>
    <property type="match status" value="1"/>
</dbReference>
<keyword evidence="10" id="KW-1185">Reference proteome</keyword>
<evidence type="ECO:0000256" key="2">
    <source>
        <dbReference type="ARBA" id="ARBA00022801"/>
    </source>
</evidence>
<dbReference type="Gene3D" id="3.40.50.200">
    <property type="entry name" value="Peptidase S8/S53 domain"/>
    <property type="match status" value="1"/>
</dbReference>
<dbReference type="PANTHER" id="PTHR42884">
    <property type="entry name" value="PROPROTEIN CONVERTASE SUBTILISIN/KEXIN-RELATED"/>
    <property type="match status" value="1"/>
</dbReference>
<dbReference type="Pfam" id="PF16470">
    <property type="entry name" value="S8_pro-domain"/>
    <property type="match status" value="1"/>
</dbReference>
<feature type="compositionally biased region" description="Basic and acidic residues" evidence="5">
    <location>
        <begin position="178"/>
        <end position="198"/>
    </location>
</feature>
<feature type="domain" description="Peptidase S8 pro-domain" evidence="8">
    <location>
        <begin position="23"/>
        <end position="97"/>
    </location>
</feature>
<dbReference type="InterPro" id="IPR036852">
    <property type="entry name" value="Peptidase_S8/S53_dom_sf"/>
</dbReference>
<evidence type="ECO:0000256" key="3">
    <source>
        <dbReference type="ARBA" id="ARBA00022825"/>
    </source>
</evidence>
<dbReference type="PANTHER" id="PTHR42884:SF3">
    <property type="entry name" value="FURIN-LIKE PROTEASE 1, ISOFORMS 1_1-X_2"/>
    <property type="match status" value="1"/>
</dbReference>
<accession>A0ABQ9EL54</accession>
<comment type="caution">
    <text evidence="4">Lacks conserved residue(s) required for the propagation of feature annotation.</text>
</comment>
<evidence type="ECO:0000256" key="4">
    <source>
        <dbReference type="PROSITE-ProRule" id="PRU01240"/>
    </source>
</evidence>
<comment type="similarity">
    <text evidence="4">Belongs to the peptidase S8 family.</text>
</comment>
<evidence type="ECO:0000259" key="8">
    <source>
        <dbReference type="Pfam" id="PF16470"/>
    </source>
</evidence>